<accession>A0A2M8EY27</accession>
<evidence type="ECO:0000256" key="6">
    <source>
        <dbReference type="ARBA" id="ARBA00022840"/>
    </source>
</evidence>
<proteinExistence type="predicted"/>
<evidence type="ECO:0000313" key="10">
    <source>
        <dbReference type="Proteomes" id="UP000231383"/>
    </source>
</evidence>
<keyword evidence="3" id="KW-0548">Nucleotidyltransferase</keyword>
<feature type="domain" description="Polymerase beta nucleotidyltransferase" evidence="8">
    <location>
        <begin position="13"/>
        <end position="98"/>
    </location>
</feature>
<keyword evidence="4" id="KW-0479">Metal-binding</keyword>
<comment type="caution">
    <text evidence="9">The sequence shown here is derived from an EMBL/GenBank/DDBJ whole genome shotgun (WGS) entry which is preliminary data.</text>
</comment>
<keyword evidence="2" id="KW-0808">Transferase</keyword>
<dbReference type="Pfam" id="PF18765">
    <property type="entry name" value="Polbeta"/>
    <property type="match status" value="1"/>
</dbReference>
<keyword evidence="7" id="KW-0460">Magnesium</keyword>
<dbReference type="CDD" id="cd05403">
    <property type="entry name" value="NT_KNTase_like"/>
    <property type="match status" value="1"/>
</dbReference>
<dbReference type="GO" id="GO:0016779">
    <property type="term" value="F:nucleotidyltransferase activity"/>
    <property type="evidence" value="ECO:0007669"/>
    <property type="project" value="UniProtKB-KW"/>
</dbReference>
<dbReference type="PANTHER" id="PTHR33571:SF14">
    <property type="entry name" value="PROTEIN ADENYLYLTRANSFERASE MJ0435-RELATED"/>
    <property type="match status" value="1"/>
</dbReference>
<evidence type="ECO:0000256" key="1">
    <source>
        <dbReference type="ARBA" id="ARBA00001946"/>
    </source>
</evidence>
<evidence type="ECO:0000256" key="2">
    <source>
        <dbReference type="ARBA" id="ARBA00022679"/>
    </source>
</evidence>
<evidence type="ECO:0000259" key="8">
    <source>
        <dbReference type="Pfam" id="PF18765"/>
    </source>
</evidence>
<dbReference type="InterPro" id="IPR043519">
    <property type="entry name" value="NT_sf"/>
</dbReference>
<sequence length="99" mass="11421">MISIQPTIAKIKQEIVPILRRHNIQRASLFGSIVHGNYHKDSDIDVLVELPEEYSLYDMLGVKIELEEYIGRKVDLVEYTSIKERLKKDILSSQVPIIS</sequence>
<evidence type="ECO:0000256" key="5">
    <source>
        <dbReference type="ARBA" id="ARBA00022741"/>
    </source>
</evidence>
<dbReference type="InterPro" id="IPR052038">
    <property type="entry name" value="Type-VII_TA_antitoxin"/>
</dbReference>
<dbReference type="AlphaFoldDB" id="A0A2M8EY27"/>
<evidence type="ECO:0000313" key="9">
    <source>
        <dbReference type="EMBL" id="PJC31101.1"/>
    </source>
</evidence>
<gene>
    <name evidence="9" type="ORF">CO051_04345</name>
</gene>
<dbReference type="Proteomes" id="UP000231383">
    <property type="component" value="Unassembled WGS sequence"/>
</dbReference>
<keyword evidence="5" id="KW-0547">Nucleotide-binding</keyword>
<dbReference type="SUPFAM" id="SSF81301">
    <property type="entry name" value="Nucleotidyltransferase"/>
    <property type="match status" value="1"/>
</dbReference>
<reference evidence="10" key="1">
    <citation type="submission" date="2017-09" db="EMBL/GenBank/DDBJ databases">
        <title>Depth-based differentiation of microbial function through sediment-hosted aquifers and enrichment of novel symbionts in the deep terrestrial subsurface.</title>
        <authorList>
            <person name="Probst A.J."/>
            <person name="Ladd B."/>
            <person name="Jarett J.K."/>
            <person name="Geller-Mcgrath D.E."/>
            <person name="Sieber C.M.K."/>
            <person name="Emerson J.B."/>
            <person name="Anantharaman K."/>
            <person name="Thomas B.C."/>
            <person name="Malmstrom R."/>
            <person name="Stieglmeier M."/>
            <person name="Klingl A."/>
            <person name="Woyke T."/>
            <person name="Ryan C.M."/>
            <person name="Banfield J.F."/>
        </authorList>
    </citation>
    <scope>NUCLEOTIDE SEQUENCE [LARGE SCALE GENOMIC DNA]</scope>
</reference>
<evidence type="ECO:0000256" key="4">
    <source>
        <dbReference type="ARBA" id="ARBA00022723"/>
    </source>
</evidence>
<protein>
    <recommendedName>
        <fullName evidence="8">Polymerase beta nucleotidyltransferase domain-containing protein</fullName>
    </recommendedName>
</protein>
<dbReference type="GO" id="GO:0005524">
    <property type="term" value="F:ATP binding"/>
    <property type="evidence" value="ECO:0007669"/>
    <property type="project" value="UniProtKB-KW"/>
</dbReference>
<dbReference type="PANTHER" id="PTHR33571">
    <property type="entry name" value="SSL8005 PROTEIN"/>
    <property type="match status" value="1"/>
</dbReference>
<dbReference type="EMBL" id="PFSC01000120">
    <property type="protein sequence ID" value="PJC31101.1"/>
    <property type="molecule type" value="Genomic_DNA"/>
</dbReference>
<organism evidence="9 10">
    <name type="scientific">Candidatus Roizmanbacteria bacterium CG_4_9_14_0_2_um_filter_39_13</name>
    <dbReference type="NCBI Taxonomy" id="1974839"/>
    <lineage>
        <taxon>Bacteria</taxon>
        <taxon>Candidatus Roizmaniibacteriota</taxon>
    </lineage>
</organism>
<dbReference type="GO" id="GO:0046872">
    <property type="term" value="F:metal ion binding"/>
    <property type="evidence" value="ECO:0007669"/>
    <property type="project" value="UniProtKB-KW"/>
</dbReference>
<evidence type="ECO:0000256" key="7">
    <source>
        <dbReference type="ARBA" id="ARBA00022842"/>
    </source>
</evidence>
<keyword evidence="6" id="KW-0067">ATP-binding</keyword>
<dbReference type="Gene3D" id="3.30.460.10">
    <property type="entry name" value="Beta Polymerase, domain 2"/>
    <property type="match status" value="1"/>
</dbReference>
<dbReference type="InterPro" id="IPR041633">
    <property type="entry name" value="Polbeta"/>
</dbReference>
<name>A0A2M8EY27_9BACT</name>
<evidence type="ECO:0000256" key="3">
    <source>
        <dbReference type="ARBA" id="ARBA00022695"/>
    </source>
</evidence>
<comment type="cofactor">
    <cofactor evidence="1">
        <name>Mg(2+)</name>
        <dbReference type="ChEBI" id="CHEBI:18420"/>
    </cofactor>
</comment>